<evidence type="ECO:0000313" key="10">
    <source>
        <dbReference type="Proteomes" id="UP000054223"/>
    </source>
</evidence>
<name>A0A9X0L4S5_SOLP1</name>
<keyword evidence="10" id="KW-1185">Reference proteome</keyword>
<feature type="compositionally biased region" description="Polar residues" evidence="8">
    <location>
        <begin position="1"/>
        <end position="13"/>
    </location>
</feature>
<dbReference type="InterPro" id="IPR003400">
    <property type="entry name" value="ExbD"/>
</dbReference>
<keyword evidence="6" id="KW-0472">Membrane</keyword>
<evidence type="ECO:0000256" key="6">
    <source>
        <dbReference type="ARBA" id="ARBA00023136"/>
    </source>
</evidence>
<dbReference type="GO" id="GO:0015031">
    <property type="term" value="P:protein transport"/>
    <property type="evidence" value="ECO:0007669"/>
    <property type="project" value="UniProtKB-KW"/>
</dbReference>
<keyword evidence="4 7" id="KW-0812">Transmembrane</keyword>
<comment type="similarity">
    <text evidence="2 7">Belongs to the ExbD/TolR family.</text>
</comment>
<dbReference type="EMBL" id="LNAL01000006">
    <property type="protein sequence ID" value="KUG07952.1"/>
    <property type="molecule type" value="Genomic_DNA"/>
</dbReference>
<feature type="region of interest" description="Disordered" evidence="8">
    <location>
        <begin position="1"/>
        <end position="21"/>
    </location>
</feature>
<comment type="caution">
    <text evidence="9">The sequence shown here is derived from an EMBL/GenBank/DDBJ whole genome shotgun (WGS) entry which is preliminary data.</text>
</comment>
<evidence type="ECO:0000256" key="8">
    <source>
        <dbReference type="SAM" id="MobiDB-lite"/>
    </source>
</evidence>
<evidence type="ECO:0000313" key="9">
    <source>
        <dbReference type="EMBL" id="KUG07952.1"/>
    </source>
</evidence>
<dbReference type="RefSeq" id="WP_059068882.1">
    <property type="nucleotide sequence ID" value="NZ_LNAL01000006.1"/>
</dbReference>
<dbReference type="PANTHER" id="PTHR30558:SF3">
    <property type="entry name" value="BIOPOLYMER TRANSPORT PROTEIN EXBD-RELATED"/>
    <property type="match status" value="1"/>
</dbReference>
<accession>A0A9X0L4S5</accession>
<comment type="subcellular location">
    <subcellularLocation>
        <location evidence="1">Cell membrane</location>
        <topology evidence="1">Single-pass membrane protein</topology>
    </subcellularLocation>
    <subcellularLocation>
        <location evidence="7">Cell membrane</location>
        <topology evidence="7">Single-pass type II membrane protein</topology>
    </subcellularLocation>
</comment>
<keyword evidence="7" id="KW-0653">Protein transport</keyword>
<protein>
    <recommendedName>
        <fullName evidence="11">Biopolymer transporter ExbD</fullName>
    </recommendedName>
</protein>
<dbReference type="GO" id="GO:0005886">
    <property type="term" value="C:plasma membrane"/>
    <property type="evidence" value="ECO:0007669"/>
    <property type="project" value="UniProtKB-SubCell"/>
</dbReference>
<proteinExistence type="inferred from homology"/>
<evidence type="ECO:0000256" key="7">
    <source>
        <dbReference type="RuleBase" id="RU003879"/>
    </source>
</evidence>
<evidence type="ECO:0008006" key="11">
    <source>
        <dbReference type="Google" id="ProtNLM"/>
    </source>
</evidence>
<evidence type="ECO:0000256" key="4">
    <source>
        <dbReference type="ARBA" id="ARBA00022692"/>
    </source>
</evidence>
<sequence length="171" mass="18853">MADIQPTSAPSRSTKPRAKKQAFRLDMTPMVDLAFLLLTFFMLTTTFAKSNAMQLTMPAADGDSDTDVPASQALTLILGKNSQVHYFFGLNTAKTPAELRTTNFGAAGVRQVLLQLKQRSPQATVLIKTSPDAKYRDVVDVLDEMSITNQKKYALVDLDQADRQLLALNTR</sequence>
<dbReference type="PANTHER" id="PTHR30558">
    <property type="entry name" value="EXBD MEMBRANE COMPONENT OF PMF-DRIVEN MACROMOLECULE IMPORT SYSTEM"/>
    <property type="match status" value="1"/>
</dbReference>
<evidence type="ECO:0000256" key="2">
    <source>
        <dbReference type="ARBA" id="ARBA00005811"/>
    </source>
</evidence>
<evidence type="ECO:0000256" key="1">
    <source>
        <dbReference type="ARBA" id="ARBA00004162"/>
    </source>
</evidence>
<keyword evidence="3" id="KW-1003">Cell membrane</keyword>
<dbReference type="AlphaFoldDB" id="A0A9X0L4S5"/>
<dbReference type="Pfam" id="PF02472">
    <property type="entry name" value="ExbD"/>
    <property type="match status" value="1"/>
</dbReference>
<organism evidence="9 10">
    <name type="scientific">Solirubrum puertoriconensis</name>
    <dbReference type="NCBI Taxonomy" id="1751427"/>
    <lineage>
        <taxon>Bacteria</taxon>
        <taxon>Pseudomonadati</taxon>
        <taxon>Bacteroidota</taxon>
        <taxon>Cytophagia</taxon>
        <taxon>Cytophagales</taxon>
    </lineage>
</organism>
<keyword evidence="5" id="KW-1133">Transmembrane helix</keyword>
<dbReference type="Proteomes" id="UP000054223">
    <property type="component" value="Unassembled WGS sequence"/>
</dbReference>
<gene>
    <name evidence="9" type="ORF">ASU33_07005</name>
</gene>
<evidence type="ECO:0000256" key="5">
    <source>
        <dbReference type="ARBA" id="ARBA00022989"/>
    </source>
</evidence>
<dbReference type="GO" id="GO:0022857">
    <property type="term" value="F:transmembrane transporter activity"/>
    <property type="evidence" value="ECO:0007669"/>
    <property type="project" value="InterPro"/>
</dbReference>
<dbReference type="OrthoDB" id="952702at2"/>
<reference evidence="9 10" key="1">
    <citation type="submission" date="2015-11" db="EMBL/GenBank/DDBJ databases">
        <title>Solirubrum puertoriconensis gen. nov. an environmental bacteria isolated in Puerto Rico.</title>
        <authorList>
            <person name="Cuebas-Irizarry M.F."/>
            <person name="Montalvo-Rodriguez R."/>
        </authorList>
    </citation>
    <scope>NUCLEOTIDE SEQUENCE [LARGE SCALE GENOMIC DNA]</scope>
    <source>
        <strain evidence="9 10">MC1A</strain>
    </source>
</reference>
<evidence type="ECO:0000256" key="3">
    <source>
        <dbReference type="ARBA" id="ARBA00022475"/>
    </source>
</evidence>
<keyword evidence="7" id="KW-0813">Transport</keyword>